<dbReference type="InterPro" id="IPR011009">
    <property type="entry name" value="Kinase-like_dom_sf"/>
</dbReference>
<accession>A0A930V2K0</accession>
<dbReference type="RefSeq" id="WP_194503287.1">
    <property type="nucleotide sequence ID" value="NZ_JADIVZ010000004.1"/>
</dbReference>
<organism evidence="2 3">
    <name type="scientific">Nocardioides acrostichi</name>
    <dbReference type="NCBI Taxonomy" id="2784339"/>
    <lineage>
        <taxon>Bacteria</taxon>
        <taxon>Bacillati</taxon>
        <taxon>Actinomycetota</taxon>
        <taxon>Actinomycetes</taxon>
        <taxon>Propionibacteriales</taxon>
        <taxon>Nocardioidaceae</taxon>
        <taxon>Nocardioides</taxon>
    </lineage>
</organism>
<evidence type="ECO:0000259" key="1">
    <source>
        <dbReference type="Pfam" id="PF01636"/>
    </source>
</evidence>
<proteinExistence type="predicted"/>
<dbReference type="Proteomes" id="UP000656804">
    <property type="component" value="Unassembled WGS sequence"/>
</dbReference>
<feature type="domain" description="Aminoglycoside phosphotransferase" evidence="1">
    <location>
        <begin position="9"/>
        <end position="230"/>
    </location>
</feature>
<dbReference type="AlphaFoldDB" id="A0A930V2K0"/>
<dbReference type="InterPro" id="IPR002575">
    <property type="entry name" value="Aminoglycoside_PTrfase"/>
</dbReference>
<evidence type="ECO:0000313" key="2">
    <source>
        <dbReference type="EMBL" id="MBF4162019.1"/>
    </source>
</evidence>
<dbReference type="Pfam" id="PF01636">
    <property type="entry name" value="APH"/>
    <property type="match status" value="1"/>
</dbReference>
<gene>
    <name evidence="2" type="ORF">ISG29_09975</name>
</gene>
<reference evidence="2" key="1">
    <citation type="submission" date="2020-11" db="EMBL/GenBank/DDBJ databases">
        <title>Nocardioides sp. CBS4Y-1, whole genome shotgun sequence.</title>
        <authorList>
            <person name="Tuo L."/>
        </authorList>
    </citation>
    <scope>NUCLEOTIDE SEQUENCE</scope>
    <source>
        <strain evidence="2">CBS4Y-1</strain>
    </source>
</reference>
<evidence type="ECO:0000313" key="3">
    <source>
        <dbReference type="Proteomes" id="UP000656804"/>
    </source>
</evidence>
<name>A0A930V2K0_9ACTN</name>
<sequence>MWQPQPGWHPLPGGASPSTVGVWRADVDGEPVAVKRLAMPGPGDPAELLEAHHFAYWRRPAEIVTSGVLARSRGLRPPVRSQAVDDGDGITLTEDWVEDAALNGLFVAHALGRFAGTPVPNVSWLARDQLRDRLARTARHGGWRTLSRTTMADVAEHLWTRRDHWLARLDALPQVLQHGDPTPRNLIGREGDDVVAIDWACLGTGPVGGDLGYYLLSAREELGPLLDTYLMGLPDDLPCGPATPEQAAEGARITAVYTAMSRAEWALARVAGGEGALAGKFRHPAVAPHLRALQRQFPLIEILLGP</sequence>
<protein>
    <submittedName>
        <fullName evidence="2">Phosphotransferase</fullName>
    </submittedName>
</protein>
<dbReference type="SUPFAM" id="SSF56112">
    <property type="entry name" value="Protein kinase-like (PK-like)"/>
    <property type="match status" value="1"/>
</dbReference>
<dbReference type="Gene3D" id="3.90.1200.10">
    <property type="match status" value="1"/>
</dbReference>
<dbReference type="EMBL" id="JADIVZ010000004">
    <property type="protein sequence ID" value="MBF4162019.1"/>
    <property type="molecule type" value="Genomic_DNA"/>
</dbReference>
<comment type="caution">
    <text evidence="2">The sequence shown here is derived from an EMBL/GenBank/DDBJ whole genome shotgun (WGS) entry which is preliminary data.</text>
</comment>
<keyword evidence="3" id="KW-1185">Reference proteome</keyword>